<feature type="domain" description="AP2/ERF" evidence="7">
    <location>
        <begin position="110"/>
        <end position="167"/>
    </location>
</feature>
<dbReference type="OrthoDB" id="550883at2759"/>
<keyword evidence="2" id="KW-0805">Transcription regulation</keyword>
<dbReference type="Pfam" id="PF00847">
    <property type="entry name" value="AP2"/>
    <property type="match status" value="1"/>
</dbReference>
<dbReference type="InterPro" id="IPR044808">
    <property type="entry name" value="ERF_plant"/>
</dbReference>
<keyword evidence="4" id="KW-0804">Transcription</keyword>
<dbReference type="GO" id="GO:0005634">
    <property type="term" value="C:nucleus"/>
    <property type="evidence" value="ECO:0007669"/>
    <property type="project" value="UniProtKB-SubCell"/>
</dbReference>
<dbReference type="EMBL" id="PGGS01000378">
    <property type="protein sequence ID" value="PNH04560.1"/>
    <property type="molecule type" value="Genomic_DNA"/>
</dbReference>
<organism evidence="8 9">
    <name type="scientific">Tetrabaena socialis</name>
    <dbReference type="NCBI Taxonomy" id="47790"/>
    <lineage>
        <taxon>Eukaryota</taxon>
        <taxon>Viridiplantae</taxon>
        <taxon>Chlorophyta</taxon>
        <taxon>core chlorophytes</taxon>
        <taxon>Chlorophyceae</taxon>
        <taxon>CS clade</taxon>
        <taxon>Chlamydomonadales</taxon>
        <taxon>Tetrabaenaceae</taxon>
        <taxon>Tetrabaena</taxon>
    </lineage>
</organism>
<dbReference type="SMART" id="SM00380">
    <property type="entry name" value="AP2"/>
    <property type="match status" value="1"/>
</dbReference>
<dbReference type="Gene3D" id="3.30.730.10">
    <property type="entry name" value="AP2/ERF domain"/>
    <property type="match status" value="1"/>
</dbReference>
<comment type="caution">
    <text evidence="8">The sequence shown here is derived from an EMBL/GenBank/DDBJ whole genome shotgun (WGS) entry which is preliminary data.</text>
</comment>
<dbReference type="InterPro" id="IPR001471">
    <property type="entry name" value="AP2/ERF_dom"/>
</dbReference>
<dbReference type="PANTHER" id="PTHR31190:SF374">
    <property type="entry name" value="AP2_ERF DOMAIN-CONTAINING PROTEIN"/>
    <property type="match status" value="1"/>
</dbReference>
<dbReference type="GO" id="GO:0009873">
    <property type="term" value="P:ethylene-activated signaling pathway"/>
    <property type="evidence" value="ECO:0007669"/>
    <property type="project" value="InterPro"/>
</dbReference>
<proteinExistence type="predicted"/>
<sequence>MATAALVELVPDALPRGCSSRSHGTDEKPNSARSAREARMVDIYIPLHFPSGAFYSSEEEHSDSLAPLTLTLGKRARDADPDWEADQDANGAAAGPNSTPHEAHANNKQGYRGVRRRPWGSYAAEIRDSTCGKRRWIGTFKSAVEAARAYDEAALALHGPRAKTNFVYDCQNRKPAPPHVTHRRKSDDSDCSLTAALPLAEYVAIEQQQQQQQERPRLDALLQVAHLFGVRDFRMA</sequence>
<reference evidence="8 9" key="1">
    <citation type="journal article" date="2017" name="Mol. Biol. Evol.">
        <title>The 4-celled Tetrabaena socialis nuclear genome reveals the essential components for genetic control of cell number at the origin of multicellularity in the volvocine lineage.</title>
        <authorList>
            <person name="Featherston J."/>
            <person name="Arakaki Y."/>
            <person name="Hanschen E.R."/>
            <person name="Ferris P.J."/>
            <person name="Michod R.E."/>
            <person name="Olson B.J.S.C."/>
            <person name="Nozaki H."/>
            <person name="Durand P.M."/>
        </authorList>
    </citation>
    <scope>NUCLEOTIDE SEQUENCE [LARGE SCALE GENOMIC DNA]</scope>
    <source>
        <strain evidence="8 9">NIES-571</strain>
    </source>
</reference>
<dbReference type="SUPFAM" id="SSF54171">
    <property type="entry name" value="DNA-binding domain"/>
    <property type="match status" value="1"/>
</dbReference>
<protein>
    <submittedName>
        <fullName evidence="8">Ethylene-responsive transcription factor 7</fullName>
    </submittedName>
</protein>
<accession>A0A2J7ZWB6</accession>
<gene>
    <name evidence="8" type="ORF">TSOC_009255</name>
</gene>
<feature type="region of interest" description="Disordered" evidence="6">
    <location>
        <begin position="77"/>
        <end position="112"/>
    </location>
</feature>
<dbReference type="GO" id="GO:0003677">
    <property type="term" value="F:DNA binding"/>
    <property type="evidence" value="ECO:0007669"/>
    <property type="project" value="UniProtKB-KW"/>
</dbReference>
<dbReference type="InterPro" id="IPR036955">
    <property type="entry name" value="AP2/ERF_dom_sf"/>
</dbReference>
<dbReference type="Proteomes" id="UP000236333">
    <property type="component" value="Unassembled WGS sequence"/>
</dbReference>
<comment type="subcellular location">
    <subcellularLocation>
        <location evidence="1">Nucleus</location>
    </subcellularLocation>
</comment>
<dbReference type="CDD" id="cd00018">
    <property type="entry name" value="AP2"/>
    <property type="match status" value="1"/>
</dbReference>
<dbReference type="AlphaFoldDB" id="A0A2J7ZWB6"/>
<dbReference type="PRINTS" id="PR00367">
    <property type="entry name" value="ETHRSPELEMNT"/>
</dbReference>
<evidence type="ECO:0000256" key="4">
    <source>
        <dbReference type="ARBA" id="ARBA00023163"/>
    </source>
</evidence>
<dbReference type="GO" id="GO:0003700">
    <property type="term" value="F:DNA-binding transcription factor activity"/>
    <property type="evidence" value="ECO:0007669"/>
    <property type="project" value="InterPro"/>
</dbReference>
<evidence type="ECO:0000256" key="5">
    <source>
        <dbReference type="ARBA" id="ARBA00023242"/>
    </source>
</evidence>
<dbReference type="PANTHER" id="PTHR31190">
    <property type="entry name" value="DNA-BINDING DOMAIN"/>
    <property type="match status" value="1"/>
</dbReference>
<keyword evidence="3" id="KW-0238">DNA-binding</keyword>
<evidence type="ECO:0000256" key="3">
    <source>
        <dbReference type="ARBA" id="ARBA00023125"/>
    </source>
</evidence>
<dbReference type="InterPro" id="IPR016177">
    <property type="entry name" value="DNA-bd_dom_sf"/>
</dbReference>
<feature type="region of interest" description="Disordered" evidence="6">
    <location>
        <begin position="14"/>
        <end position="35"/>
    </location>
</feature>
<feature type="compositionally biased region" description="Basic and acidic residues" evidence="6">
    <location>
        <begin position="23"/>
        <end position="35"/>
    </location>
</feature>
<evidence type="ECO:0000256" key="1">
    <source>
        <dbReference type="ARBA" id="ARBA00004123"/>
    </source>
</evidence>
<name>A0A2J7ZWB6_9CHLO</name>
<keyword evidence="9" id="KW-1185">Reference proteome</keyword>
<evidence type="ECO:0000313" key="9">
    <source>
        <dbReference type="Proteomes" id="UP000236333"/>
    </source>
</evidence>
<evidence type="ECO:0000313" key="8">
    <source>
        <dbReference type="EMBL" id="PNH04560.1"/>
    </source>
</evidence>
<keyword evidence="5" id="KW-0539">Nucleus</keyword>
<evidence type="ECO:0000256" key="2">
    <source>
        <dbReference type="ARBA" id="ARBA00023015"/>
    </source>
</evidence>
<evidence type="ECO:0000259" key="7">
    <source>
        <dbReference type="PROSITE" id="PS51032"/>
    </source>
</evidence>
<dbReference type="PROSITE" id="PS51032">
    <property type="entry name" value="AP2_ERF"/>
    <property type="match status" value="1"/>
</dbReference>
<evidence type="ECO:0000256" key="6">
    <source>
        <dbReference type="SAM" id="MobiDB-lite"/>
    </source>
</evidence>